<accession>A0A291QLQ8</accession>
<dbReference type="RefSeq" id="WP_159072711.1">
    <property type="nucleotide sequence ID" value="NZ_CP022685.1"/>
</dbReference>
<organism evidence="1 2">
    <name type="scientific">Streptomyces formicae</name>
    <dbReference type="NCBI Taxonomy" id="1616117"/>
    <lineage>
        <taxon>Bacteria</taxon>
        <taxon>Bacillati</taxon>
        <taxon>Actinomycetota</taxon>
        <taxon>Actinomycetes</taxon>
        <taxon>Kitasatosporales</taxon>
        <taxon>Streptomycetaceae</taxon>
        <taxon>Streptomyces</taxon>
    </lineage>
</organism>
<evidence type="ECO:0000313" key="1">
    <source>
        <dbReference type="EMBL" id="ATL32770.1"/>
    </source>
</evidence>
<reference evidence="1 2" key="1">
    <citation type="submission" date="2017-08" db="EMBL/GenBank/DDBJ databases">
        <title>Complete Genome Sequence of Streptomyces formicae KY5, the formicamycin producer.</title>
        <authorList>
            <person name="Holmes N.A."/>
            <person name="Devine R."/>
            <person name="Qin Z."/>
            <person name="Seipke R.F."/>
            <person name="Wilkinson B."/>
            <person name="Hutchings M.I."/>
        </authorList>
    </citation>
    <scope>NUCLEOTIDE SEQUENCE [LARGE SCALE GENOMIC DNA]</scope>
    <source>
        <strain evidence="1 2">KY5</strain>
    </source>
</reference>
<name>A0A291QLQ8_9ACTN</name>
<protein>
    <submittedName>
        <fullName evidence="1">Uncharacterized protein</fullName>
    </submittedName>
</protein>
<evidence type="ECO:0000313" key="2">
    <source>
        <dbReference type="Proteomes" id="UP000221011"/>
    </source>
</evidence>
<dbReference type="AlphaFoldDB" id="A0A291QLQ8"/>
<keyword evidence="2" id="KW-1185">Reference proteome</keyword>
<dbReference type="KEGG" id="sfk:KY5_7752c"/>
<sequence>MDVQVYMYKKSADASPLLRLNSESDAKWWQTFLEQYETYWSEARSVPR</sequence>
<dbReference type="EMBL" id="CP022685">
    <property type="protein sequence ID" value="ATL32770.1"/>
    <property type="molecule type" value="Genomic_DNA"/>
</dbReference>
<dbReference type="Proteomes" id="UP000221011">
    <property type="component" value="Chromosome"/>
</dbReference>
<gene>
    <name evidence="1" type="ORF">KY5_7752c</name>
</gene>
<proteinExistence type="predicted"/>